<accession>A0ABW9Z347</accession>
<evidence type="ECO:0000313" key="1">
    <source>
        <dbReference type="EMBL" id="NBJ27119.1"/>
    </source>
</evidence>
<dbReference type="EMBL" id="JAAAXJ010000027">
    <property type="protein sequence ID" value="NBJ27119.1"/>
    <property type="molecule type" value="Genomic_DNA"/>
</dbReference>
<organism evidence="1 2">
    <name type="scientific">Microvirga arsenatis</name>
    <dbReference type="NCBI Taxonomy" id="2692265"/>
    <lineage>
        <taxon>Bacteria</taxon>
        <taxon>Pseudomonadati</taxon>
        <taxon>Pseudomonadota</taxon>
        <taxon>Alphaproteobacteria</taxon>
        <taxon>Hyphomicrobiales</taxon>
        <taxon>Methylobacteriaceae</taxon>
        <taxon>Microvirga</taxon>
    </lineage>
</organism>
<reference evidence="1 2" key="1">
    <citation type="submission" date="2020-01" db="EMBL/GenBank/DDBJ databases">
        <title>Microvirga sp. nov., an arsenate reduction bacterium isolated from Tibet hotspring sediments.</title>
        <authorList>
            <person name="Yuan C.-G."/>
        </authorList>
    </citation>
    <scope>NUCLEOTIDE SEQUENCE [LARGE SCALE GENOMIC DNA]</scope>
    <source>
        <strain evidence="1 2">SYSU G3D203</strain>
    </source>
</reference>
<gene>
    <name evidence="1" type="ORF">GR303_22605</name>
</gene>
<dbReference type="RefSeq" id="WP_161726449.1">
    <property type="nucleotide sequence ID" value="NZ_JAAAXI010000036.1"/>
</dbReference>
<dbReference type="Proteomes" id="UP000818323">
    <property type="component" value="Unassembled WGS sequence"/>
</dbReference>
<proteinExistence type="predicted"/>
<evidence type="ECO:0000313" key="2">
    <source>
        <dbReference type="Proteomes" id="UP000818323"/>
    </source>
</evidence>
<comment type="caution">
    <text evidence="1">The sequence shown here is derived from an EMBL/GenBank/DDBJ whole genome shotgun (WGS) entry which is preliminary data.</text>
</comment>
<name>A0ABW9Z347_9HYPH</name>
<sequence>MPYRLIQLAPGSYDLLLHGEIIGSIVRSGARTDQVTWTAELLNDPAPGQWPPPFTQVEHTFKTLEEVCAWLGAPEIKPLRRTE</sequence>
<keyword evidence="2" id="KW-1185">Reference proteome</keyword>
<protein>
    <submittedName>
        <fullName evidence="1">Uncharacterized protein</fullName>
    </submittedName>
</protein>